<accession>A0ABV2MA56</accession>
<dbReference type="Proteomes" id="UP001549077">
    <property type="component" value="Unassembled WGS sequence"/>
</dbReference>
<dbReference type="GeneID" id="91153147"/>
<protein>
    <submittedName>
        <fullName evidence="2">Uncharacterized protein</fullName>
    </submittedName>
</protein>
<keyword evidence="3" id="KW-1185">Reference proteome</keyword>
<keyword evidence="1" id="KW-0812">Transmembrane</keyword>
<dbReference type="EMBL" id="JBEPMY010000001">
    <property type="protein sequence ID" value="MET3753281.1"/>
    <property type="molecule type" value="Genomic_DNA"/>
</dbReference>
<organism evidence="2 3">
    <name type="scientific">Rhizobium binae</name>
    <dbReference type="NCBI Taxonomy" id="1138190"/>
    <lineage>
        <taxon>Bacteria</taxon>
        <taxon>Pseudomonadati</taxon>
        <taxon>Pseudomonadota</taxon>
        <taxon>Alphaproteobacteria</taxon>
        <taxon>Hyphomicrobiales</taxon>
        <taxon>Rhizobiaceae</taxon>
        <taxon>Rhizobium/Agrobacterium group</taxon>
        <taxon>Rhizobium</taxon>
    </lineage>
</organism>
<evidence type="ECO:0000256" key="1">
    <source>
        <dbReference type="SAM" id="Phobius"/>
    </source>
</evidence>
<comment type="caution">
    <text evidence="2">The sequence shown here is derived from an EMBL/GenBank/DDBJ whole genome shotgun (WGS) entry which is preliminary data.</text>
</comment>
<name>A0ABV2MA56_9HYPH</name>
<proteinExistence type="predicted"/>
<feature type="transmembrane region" description="Helical" evidence="1">
    <location>
        <begin position="37"/>
        <end position="58"/>
    </location>
</feature>
<gene>
    <name evidence="2" type="ORF">ABID08_000620</name>
</gene>
<reference evidence="2 3" key="1">
    <citation type="submission" date="2024-06" db="EMBL/GenBank/DDBJ databases">
        <title>Genomic Encyclopedia of Type Strains, Phase IV (KMG-IV): sequencing the most valuable type-strain genomes for metagenomic binning, comparative biology and taxonomic classification.</title>
        <authorList>
            <person name="Goeker M."/>
        </authorList>
    </citation>
    <scope>NUCLEOTIDE SEQUENCE [LARGE SCALE GENOMIC DNA]</scope>
    <source>
        <strain evidence="2 3">DSM 29288</strain>
    </source>
</reference>
<evidence type="ECO:0000313" key="3">
    <source>
        <dbReference type="Proteomes" id="UP001549077"/>
    </source>
</evidence>
<dbReference type="RefSeq" id="WP_246735420.1">
    <property type="nucleotide sequence ID" value="NZ_CP071604.1"/>
</dbReference>
<keyword evidence="1" id="KW-0472">Membrane</keyword>
<keyword evidence="1" id="KW-1133">Transmembrane helix</keyword>
<sequence>MSSIFSGKLACRRRFRPHQIPCRHHYLPGAHRAGADWRIVGLLLALAFLANIGNAIVLKADAPA</sequence>
<evidence type="ECO:0000313" key="2">
    <source>
        <dbReference type="EMBL" id="MET3753281.1"/>
    </source>
</evidence>